<dbReference type="PANTHER" id="PTHR36151:SF3">
    <property type="entry name" value="ER-BOUND OXYGENASE MPAB_MPAB'_RUBBER OXYGENASE CATALYTIC DOMAIN-CONTAINING PROTEIN"/>
    <property type="match status" value="1"/>
</dbReference>
<organism evidence="2 3">
    <name type="scientific">Actinomadura keratinilytica</name>
    <dbReference type="NCBI Taxonomy" id="547461"/>
    <lineage>
        <taxon>Bacteria</taxon>
        <taxon>Bacillati</taxon>
        <taxon>Actinomycetota</taxon>
        <taxon>Actinomycetes</taxon>
        <taxon>Streptosporangiales</taxon>
        <taxon>Thermomonosporaceae</taxon>
        <taxon>Actinomadura</taxon>
    </lineage>
</organism>
<accession>A0ABP7YDU1</accession>
<evidence type="ECO:0000313" key="2">
    <source>
        <dbReference type="EMBL" id="GAA4134428.1"/>
    </source>
</evidence>
<reference evidence="3" key="1">
    <citation type="journal article" date="2019" name="Int. J. Syst. Evol. Microbiol.">
        <title>The Global Catalogue of Microorganisms (GCM) 10K type strain sequencing project: providing services to taxonomists for standard genome sequencing and annotation.</title>
        <authorList>
            <consortium name="The Broad Institute Genomics Platform"/>
            <consortium name="The Broad Institute Genome Sequencing Center for Infectious Disease"/>
            <person name="Wu L."/>
            <person name="Ma J."/>
        </authorList>
    </citation>
    <scope>NUCLEOTIDE SEQUENCE [LARGE SCALE GENOMIC DNA]</scope>
    <source>
        <strain evidence="3">JCM 17316</strain>
    </source>
</reference>
<comment type="caution">
    <text evidence="2">The sequence shown here is derived from an EMBL/GenBank/DDBJ whole genome shotgun (WGS) entry which is preliminary data.</text>
</comment>
<dbReference type="EMBL" id="BAABDO010000015">
    <property type="protein sequence ID" value="GAA4134428.1"/>
    <property type="molecule type" value="Genomic_DNA"/>
</dbReference>
<evidence type="ECO:0000259" key="1">
    <source>
        <dbReference type="Pfam" id="PF09995"/>
    </source>
</evidence>
<feature type="domain" description="ER-bound oxygenase mpaB/mpaB'/Rubber oxygenase catalytic" evidence="1">
    <location>
        <begin position="21"/>
        <end position="246"/>
    </location>
</feature>
<keyword evidence="3" id="KW-1185">Reference proteome</keyword>
<sequence>MPPTEAVSTEVVPFDRKAIVGAALLAGAANVIMQLARPGVGYGVIESPVESGQLHRHPIKRARTTFSYLAVATMGTPKEKAAYRRAVNKSHAQVRSRPDSPVQYSAFDRELQLWVAACLYRGLEDTYRAFIGPLDPVEQDRLYRASAPLGTTLQVRPEDWPRDRAAFEEYWQREVKNISIDEPVRRYLRDLADLKFLPAPVSLLFGPFNRFVTTGFLPPEFRAQMRLPWSERDQRRFDRLIAALRAVIRIQPPVVRRFPFDLLIWDVRRRIRTGRPLV</sequence>
<protein>
    <submittedName>
        <fullName evidence="2">Oxygenase MpaB family protein</fullName>
    </submittedName>
</protein>
<dbReference type="RefSeq" id="WP_345018948.1">
    <property type="nucleotide sequence ID" value="NZ_BAABDO010000015.1"/>
</dbReference>
<proteinExistence type="predicted"/>
<gene>
    <name evidence="2" type="ORF">GCM10022416_16120</name>
</gene>
<dbReference type="PANTHER" id="PTHR36151">
    <property type="entry name" value="BLR2777 PROTEIN"/>
    <property type="match status" value="1"/>
</dbReference>
<dbReference type="Proteomes" id="UP001500266">
    <property type="component" value="Unassembled WGS sequence"/>
</dbReference>
<dbReference type="Pfam" id="PF09995">
    <property type="entry name" value="MPAB_Lcp_cat"/>
    <property type="match status" value="1"/>
</dbReference>
<dbReference type="InterPro" id="IPR018713">
    <property type="entry name" value="MPAB/Lcp_cat_dom"/>
</dbReference>
<name>A0ABP7YDU1_9ACTN</name>
<evidence type="ECO:0000313" key="3">
    <source>
        <dbReference type="Proteomes" id="UP001500266"/>
    </source>
</evidence>